<dbReference type="SUPFAM" id="SSF55781">
    <property type="entry name" value="GAF domain-like"/>
    <property type="match status" value="1"/>
</dbReference>
<evidence type="ECO:0000313" key="6">
    <source>
        <dbReference type="EMBL" id="SKB06174.1"/>
    </source>
</evidence>
<dbReference type="Pfam" id="PF09339">
    <property type="entry name" value="HTH_IclR"/>
    <property type="match status" value="1"/>
</dbReference>
<dbReference type="SUPFAM" id="SSF46785">
    <property type="entry name" value="Winged helix' DNA-binding domain"/>
    <property type="match status" value="1"/>
</dbReference>
<organism evidence="6 7">
    <name type="scientific">Sporosarcina newyorkensis</name>
    <dbReference type="NCBI Taxonomy" id="759851"/>
    <lineage>
        <taxon>Bacteria</taxon>
        <taxon>Bacillati</taxon>
        <taxon>Bacillota</taxon>
        <taxon>Bacilli</taxon>
        <taxon>Bacillales</taxon>
        <taxon>Caryophanaceae</taxon>
        <taxon>Sporosarcina</taxon>
    </lineage>
</organism>
<dbReference type="GO" id="GO:0045892">
    <property type="term" value="P:negative regulation of DNA-templated transcription"/>
    <property type="evidence" value="ECO:0007669"/>
    <property type="project" value="TreeGrafter"/>
</dbReference>
<dbReference type="SMART" id="SM00346">
    <property type="entry name" value="HTH_ICLR"/>
    <property type="match status" value="1"/>
</dbReference>
<gene>
    <name evidence="6" type="ORF">SAMN04244570_0120</name>
</gene>
<protein>
    <submittedName>
        <fullName evidence="6">Transcriptional regulator, IclR family</fullName>
    </submittedName>
</protein>
<dbReference type="Proteomes" id="UP000190042">
    <property type="component" value="Unassembled WGS sequence"/>
</dbReference>
<keyword evidence="3" id="KW-0804">Transcription</keyword>
<dbReference type="InterPro" id="IPR005471">
    <property type="entry name" value="Tscrpt_reg_IclR_N"/>
</dbReference>
<keyword evidence="2" id="KW-0238">DNA-binding</keyword>
<evidence type="ECO:0000256" key="2">
    <source>
        <dbReference type="ARBA" id="ARBA00023125"/>
    </source>
</evidence>
<dbReference type="GO" id="GO:0003700">
    <property type="term" value="F:DNA-binding transcription factor activity"/>
    <property type="evidence" value="ECO:0007669"/>
    <property type="project" value="TreeGrafter"/>
</dbReference>
<dbReference type="PANTHER" id="PTHR30136">
    <property type="entry name" value="HELIX-TURN-HELIX TRANSCRIPTIONAL REGULATOR, ICLR FAMILY"/>
    <property type="match status" value="1"/>
</dbReference>
<feature type="domain" description="IclR-ED" evidence="5">
    <location>
        <begin position="64"/>
        <end position="245"/>
    </location>
</feature>
<dbReference type="PANTHER" id="PTHR30136:SF35">
    <property type="entry name" value="HTH-TYPE TRANSCRIPTIONAL REGULATOR RV1719"/>
    <property type="match status" value="1"/>
</dbReference>
<dbReference type="GO" id="GO:0003677">
    <property type="term" value="F:DNA binding"/>
    <property type="evidence" value="ECO:0007669"/>
    <property type="project" value="UniProtKB-KW"/>
</dbReference>
<evidence type="ECO:0000256" key="3">
    <source>
        <dbReference type="ARBA" id="ARBA00023163"/>
    </source>
</evidence>
<evidence type="ECO:0000259" key="5">
    <source>
        <dbReference type="PROSITE" id="PS51078"/>
    </source>
</evidence>
<sequence>MIASIRKACQVISCFSNDDPALGVGEIAELLDMPVSTTHHIVSTLCKENVLMKDHQKKYRLGWRLLEWNNHVMFQQDVYDKAMPFVKDLISQYKGTAHIAMFDKGTVVFVLRVSSHDASSIQTYLGSRKPSYATSSGKVLLANNPAYLKETVAQGLAHDGPNTITDISNLKKELADIRTKGYSISDSENSDGMYGIAAPIFSYSGGVIAAVNLVGLSSYMQGTQRTQMIQSVMNTAQLISKELGYIEI</sequence>
<dbReference type="Gene3D" id="3.30.450.40">
    <property type="match status" value="1"/>
</dbReference>
<reference evidence="7" key="1">
    <citation type="submission" date="2017-02" db="EMBL/GenBank/DDBJ databases">
        <authorList>
            <person name="Varghese N."/>
            <person name="Submissions S."/>
        </authorList>
    </citation>
    <scope>NUCLEOTIDE SEQUENCE [LARGE SCALE GENOMIC DNA]</scope>
    <source>
        <strain evidence="7">DSM 23966</strain>
    </source>
</reference>
<keyword evidence="1" id="KW-0805">Transcription regulation</keyword>
<evidence type="ECO:0000256" key="1">
    <source>
        <dbReference type="ARBA" id="ARBA00023015"/>
    </source>
</evidence>
<name>A0A1T4YWL0_9BACL</name>
<dbReference type="InterPro" id="IPR029016">
    <property type="entry name" value="GAF-like_dom_sf"/>
</dbReference>
<dbReference type="Pfam" id="PF01614">
    <property type="entry name" value="IclR_C"/>
    <property type="match status" value="1"/>
</dbReference>
<accession>A0A1T4YWL0</accession>
<dbReference type="PROSITE" id="PS51078">
    <property type="entry name" value="ICLR_ED"/>
    <property type="match status" value="1"/>
</dbReference>
<dbReference type="Gene3D" id="1.10.10.10">
    <property type="entry name" value="Winged helix-like DNA-binding domain superfamily/Winged helix DNA-binding domain"/>
    <property type="match status" value="1"/>
</dbReference>
<dbReference type="RefSeq" id="WP_078818694.1">
    <property type="nucleotide sequence ID" value="NZ_FUYJ01000010.1"/>
</dbReference>
<dbReference type="EMBL" id="FUYJ01000010">
    <property type="protein sequence ID" value="SKB06174.1"/>
    <property type="molecule type" value="Genomic_DNA"/>
</dbReference>
<dbReference type="InterPro" id="IPR014757">
    <property type="entry name" value="Tscrpt_reg_IclR_C"/>
</dbReference>
<dbReference type="PROSITE" id="PS51077">
    <property type="entry name" value="HTH_ICLR"/>
    <property type="match status" value="1"/>
</dbReference>
<dbReference type="InterPro" id="IPR050707">
    <property type="entry name" value="HTH_MetabolicPath_Reg"/>
</dbReference>
<evidence type="ECO:0000313" key="7">
    <source>
        <dbReference type="Proteomes" id="UP000190042"/>
    </source>
</evidence>
<evidence type="ECO:0000259" key="4">
    <source>
        <dbReference type="PROSITE" id="PS51077"/>
    </source>
</evidence>
<dbReference type="InterPro" id="IPR036390">
    <property type="entry name" value="WH_DNA-bd_sf"/>
</dbReference>
<dbReference type="InterPro" id="IPR036388">
    <property type="entry name" value="WH-like_DNA-bd_sf"/>
</dbReference>
<proteinExistence type="predicted"/>
<keyword evidence="7" id="KW-1185">Reference proteome</keyword>
<dbReference type="AlphaFoldDB" id="A0A1T4YWL0"/>
<feature type="domain" description="HTH iclR-type" evidence="4">
    <location>
        <begin position="2"/>
        <end position="63"/>
    </location>
</feature>